<organism evidence="2 3">
    <name type="scientific">Trifolium medium</name>
    <dbReference type="NCBI Taxonomy" id="97028"/>
    <lineage>
        <taxon>Eukaryota</taxon>
        <taxon>Viridiplantae</taxon>
        <taxon>Streptophyta</taxon>
        <taxon>Embryophyta</taxon>
        <taxon>Tracheophyta</taxon>
        <taxon>Spermatophyta</taxon>
        <taxon>Magnoliopsida</taxon>
        <taxon>eudicotyledons</taxon>
        <taxon>Gunneridae</taxon>
        <taxon>Pentapetalae</taxon>
        <taxon>rosids</taxon>
        <taxon>fabids</taxon>
        <taxon>Fabales</taxon>
        <taxon>Fabaceae</taxon>
        <taxon>Papilionoideae</taxon>
        <taxon>50 kb inversion clade</taxon>
        <taxon>NPAAA clade</taxon>
        <taxon>Hologalegina</taxon>
        <taxon>IRL clade</taxon>
        <taxon>Trifolieae</taxon>
        <taxon>Trifolium</taxon>
    </lineage>
</organism>
<protein>
    <submittedName>
        <fullName evidence="2">Uncharacterized protein</fullName>
    </submittedName>
</protein>
<keyword evidence="3" id="KW-1185">Reference proteome</keyword>
<comment type="caution">
    <text evidence="2">The sequence shown here is derived from an EMBL/GenBank/DDBJ whole genome shotgun (WGS) entry which is preliminary data.</text>
</comment>
<accession>A0A392PT70</accession>
<evidence type="ECO:0000256" key="1">
    <source>
        <dbReference type="SAM" id="MobiDB-lite"/>
    </source>
</evidence>
<feature type="compositionally biased region" description="Polar residues" evidence="1">
    <location>
        <begin position="35"/>
        <end position="50"/>
    </location>
</feature>
<evidence type="ECO:0000313" key="3">
    <source>
        <dbReference type="Proteomes" id="UP000265520"/>
    </source>
</evidence>
<dbReference type="Proteomes" id="UP000265520">
    <property type="component" value="Unassembled WGS sequence"/>
</dbReference>
<name>A0A392PT70_9FABA</name>
<feature type="region of interest" description="Disordered" evidence="1">
    <location>
        <begin position="35"/>
        <end position="67"/>
    </location>
</feature>
<dbReference type="EMBL" id="LXQA010095834">
    <property type="protein sequence ID" value="MCI15291.1"/>
    <property type="molecule type" value="Genomic_DNA"/>
</dbReference>
<reference evidence="2 3" key="1">
    <citation type="journal article" date="2018" name="Front. Plant Sci.">
        <title>Red Clover (Trifolium pratense) and Zigzag Clover (T. medium) - A Picture of Genomic Similarities and Differences.</title>
        <authorList>
            <person name="Dluhosova J."/>
            <person name="Istvanek J."/>
            <person name="Nedelnik J."/>
            <person name="Repkova J."/>
        </authorList>
    </citation>
    <scope>NUCLEOTIDE SEQUENCE [LARGE SCALE GENOMIC DNA]</scope>
    <source>
        <strain evidence="3">cv. 10/8</strain>
        <tissue evidence="2">Leaf</tissue>
    </source>
</reference>
<sequence length="84" mass="9454">MTELLSENGPSSNILEKSAKWDTFQEQLSTGLSTLKGSYFQENKGNSNHAQEPLNHPRQELSSTQASMDHQWQDFLELLGSKDS</sequence>
<proteinExistence type="predicted"/>
<dbReference type="AlphaFoldDB" id="A0A392PT70"/>
<evidence type="ECO:0000313" key="2">
    <source>
        <dbReference type="EMBL" id="MCI15291.1"/>
    </source>
</evidence>